<feature type="domain" description="F-box associated beta-propeller type 1" evidence="2">
    <location>
        <begin position="292"/>
        <end position="519"/>
    </location>
</feature>
<protein>
    <recommendedName>
        <fullName evidence="2">F-box associated beta-propeller type 1 domain-containing protein</fullName>
    </recommendedName>
</protein>
<comment type="caution">
    <text evidence="3">The sequence shown here is derived from an EMBL/GenBank/DDBJ whole genome shotgun (WGS) entry which is preliminary data.</text>
</comment>
<keyword evidence="1" id="KW-1133">Transmembrane helix</keyword>
<dbReference type="Pfam" id="PF06695">
    <property type="entry name" value="Sm_multidrug_ex"/>
    <property type="match status" value="1"/>
</dbReference>
<organism evidence="3">
    <name type="scientific">Daucus carota subsp. sativus</name>
    <name type="common">Carrot</name>
    <dbReference type="NCBI Taxonomy" id="79200"/>
    <lineage>
        <taxon>Eukaryota</taxon>
        <taxon>Viridiplantae</taxon>
        <taxon>Streptophyta</taxon>
        <taxon>Embryophyta</taxon>
        <taxon>Tracheophyta</taxon>
        <taxon>Spermatophyta</taxon>
        <taxon>Magnoliopsida</taxon>
        <taxon>eudicotyledons</taxon>
        <taxon>Gunneridae</taxon>
        <taxon>Pentapetalae</taxon>
        <taxon>asterids</taxon>
        <taxon>campanulids</taxon>
        <taxon>Apiales</taxon>
        <taxon>Apiaceae</taxon>
        <taxon>Apioideae</taxon>
        <taxon>Scandiceae</taxon>
        <taxon>Daucinae</taxon>
        <taxon>Daucus</taxon>
        <taxon>Daucus sect. Daucus</taxon>
    </lineage>
</organism>
<evidence type="ECO:0000256" key="1">
    <source>
        <dbReference type="SAM" id="Phobius"/>
    </source>
</evidence>
<feature type="transmembrane region" description="Helical" evidence="1">
    <location>
        <begin position="98"/>
        <end position="119"/>
    </location>
</feature>
<dbReference type="Pfam" id="PF07734">
    <property type="entry name" value="FBA_1"/>
    <property type="match status" value="1"/>
</dbReference>
<dbReference type="InterPro" id="IPR017451">
    <property type="entry name" value="F-box-assoc_interact_dom"/>
</dbReference>
<dbReference type="InterPro" id="IPR006527">
    <property type="entry name" value="F-box-assoc_dom_typ1"/>
</dbReference>
<accession>A0A164TCP9</accession>
<feature type="transmembrane region" description="Helical" evidence="1">
    <location>
        <begin position="156"/>
        <end position="179"/>
    </location>
</feature>
<dbReference type="EMBL" id="LNRQ01000007">
    <property type="protein sequence ID" value="KZM87356.1"/>
    <property type="molecule type" value="Genomic_DNA"/>
</dbReference>
<feature type="transmembrane region" description="Helical" evidence="1">
    <location>
        <begin position="214"/>
        <end position="233"/>
    </location>
</feature>
<dbReference type="AlphaFoldDB" id="A0A164TCP9"/>
<evidence type="ECO:0000259" key="2">
    <source>
        <dbReference type="Pfam" id="PF07734"/>
    </source>
</evidence>
<reference evidence="3" key="1">
    <citation type="journal article" date="2016" name="Nat. Genet.">
        <title>A high-quality carrot genome assembly provides new insights into carotenoid accumulation and asterid genome evolution.</title>
        <authorList>
            <person name="Iorizzo M."/>
            <person name="Ellison S."/>
            <person name="Senalik D."/>
            <person name="Zeng P."/>
            <person name="Satapoomin P."/>
            <person name="Huang J."/>
            <person name="Bowman M."/>
            <person name="Iovene M."/>
            <person name="Sanseverino W."/>
            <person name="Cavagnaro P."/>
            <person name="Yildiz M."/>
            <person name="Macko-Podgorni A."/>
            <person name="Moranska E."/>
            <person name="Grzebelus E."/>
            <person name="Grzebelus D."/>
            <person name="Ashrafi H."/>
            <person name="Zheng Z."/>
            <person name="Cheng S."/>
            <person name="Spooner D."/>
            <person name="Van Deynze A."/>
            <person name="Simon P."/>
        </authorList>
    </citation>
    <scope>NUCLEOTIDE SEQUENCE [LARGE SCALE GENOMIC DNA]</scope>
    <source>
        <tissue evidence="3">Leaf</tissue>
    </source>
</reference>
<dbReference type="PANTHER" id="PTHR36007:SF2">
    <property type="entry name" value="TRANSPORT PROTEIN-RELATED"/>
    <property type="match status" value="1"/>
</dbReference>
<name>A0A164TCP9_DAUCS</name>
<gene>
    <name evidence="3" type="ORF">DCAR_024490</name>
</gene>
<evidence type="ECO:0000313" key="3">
    <source>
        <dbReference type="EMBL" id="KZM87356.1"/>
    </source>
</evidence>
<dbReference type="NCBIfam" id="TIGR01640">
    <property type="entry name" value="F_box_assoc_1"/>
    <property type="match status" value="1"/>
</dbReference>
<dbReference type="Gramene" id="KZM87356">
    <property type="protein sequence ID" value="KZM87356"/>
    <property type="gene ID" value="DCAR_024490"/>
</dbReference>
<keyword evidence="1" id="KW-0472">Membrane</keyword>
<proteinExistence type="predicted"/>
<sequence>MLLSSELQYEQSSFFLFESYLIDDHLIQSSEHRFYVASGDANAAADSIRASSFGLRFAEALRGFGWPDEAVVFALATLPVIELRGAIPVGYWLQLKPVVLTVLSVLGNMVPVPFIVLYLKKFATFLAGRNQSASQFLDMLFKRAKEKAGPVEEFQWLGLMLFVAVPFPGTGAWTGAIIASVLDMPFWSAVSANFFGVVLAGLLVNLLVNLGLKYAVLTGIALFIISTFMWSILRQLKRDRTSEGSMTISTADSRPIPSLPADIILEILQWLPVLSLLRFRLILSSLDPHFNIFSVDAGLIQPSCEELEYPLKQLGVLVRIVGTCNGLVCVAFEGSLILWNPATRKSRRVCDSEVKLRLRSHSECVYGFGYDESNDDYKVVEIKCSSNYRGPCTTELKMYSSRSNCWRRIEDFPVGISINKSGKFAYGALHWVTRPPSCQDSWIIVSLDMTREHYGEVVQPDYGEGNCSLTLGMLGKYLSILISCQKCRWDVWVMKEYGVKESWTKLVTILNMDDPYGYPYTPLYIYANADLLLKFVSRIVVYNIKEGVMDLAITNFTGCYDCYEADTYVETLVSPDIQT</sequence>
<keyword evidence="1" id="KW-0812">Transmembrane</keyword>
<dbReference type="GO" id="GO:0009507">
    <property type="term" value="C:chloroplast"/>
    <property type="evidence" value="ECO:0007669"/>
    <property type="project" value="TreeGrafter"/>
</dbReference>
<dbReference type="InterPro" id="IPR009577">
    <property type="entry name" value="Sm_multidrug_ex"/>
</dbReference>
<feature type="transmembrane region" description="Helical" evidence="1">
    <location>
        <begin position="186"/>
        <end position="208"/>
    </location>
</feature>
<dbReference type="PANTHER" id="PTHR36007">
    <property type="entry name" value="TRANSPORT PROTEIN-RELATED"/>
    <property type="match status" value="1"/>
</dbReference>